<dbReference type="EMBL" id="QREG01000008">
    <property type="protein sequence ID" value="RED99408.1"/>
    <property type="molecule type" value="Genomic_DNA"/>
</dbReference>
<evidence type="ECO:0000256" key="4">
    <source>
        <dbReference type="SAM" id="Phobius"/>
    </source>
</evidence>
<dbReference type="RefSeq" id="WP_115867946.1">
    <property type="nucleotide sequence ID" value="NZ_QREG01000008.1"/>
</dbReference>
<feature type="transmembrane region" description="Helical" evidence="4">
    <location>
        <begin position="286"/>
        <end position="308"/>
    </location>
</feature>
<keyword evidence="7" id="KW-1185">Reference proteome</keyword>
<dbReference type="InterPro" id="IPR020846">
    <property type="entry name" value="MFS_dom"/>
</dbReference>
<dbReference type="GO" id="GO:0022857">
    <property type="term" value="F:transmembrane transporter activity"/>
    <property type="evidence" value="ECO:0007669"/>
    <property type="project" value="InterPro"/>
</dbReference>
<dbReference type="PANTHER" id="PTHR23526:SF1">
    <property type="entry name" value="MAJOR FACILITATOR SUPERFAMILY MFS_1"/>
    <property type="match status" value="1"/>
</dbReference>
<dbReference type="AlphaFoldDB" id="A0A3D9L415"/>
<keyword evidence="3 4" id="KW-0472">Membrane</keyword>
<keyword evidence="1 4" id="KW-0812">Transmembrane</keyword>
<feature type="transmembrane region" description="Helical" evidence="4">
    <location>
        <begin position="63"/>
        <end position="84"/>
    </location>
</feature>
<proteinExistence type="predicted"/>
<sequence>MKRKPEEIAEQLYEFLADESGEERACDAISEDSCHEVPGNFFLNAINGFSSKLAEQIASPELVIPWVFALAGVPTIFSGLLVPVKNAGSLLPQLIVSAKIRAFARRKYFWSGAAVVQAVMLLLMAWAMSFEGVTTGIMVVAALLLFSMASGVASIAFKDVMGKTIPKGKRGKLLALRATGGGLLTIVAGLIFYFFIGSNEDYWVYQLLFVSAAVLWGVAALLFALIQEAPGATSGGRKPIEEFKNGINILREDANFRRFLVARGLMLSIPLVQPFLILYAQKELEVSLSGLGLFVIVTGISNSISSPFWGRFADRSSKNVMAVGAIFAAIVCGYVLMYSWVLPADYQSIYTFSPVFFLIIIAYGGVRMGRKTYLVDYAPDEDRPLYVSVANTSIGILVLLSGVLSVVASVFGVQVMIGVLSVMMLVSAAVAYKLKNA</sequence>
<dbReference type="InterPro" id="IPR052528">
    <property type="entry name" value="Sugar_transport-like"/>
</dbReference>
<feature type="transmembrane region" description="Helical" evidence="4">
    <location>
        <begin position="135"/>
        <end position="157"/>
    </location>
</feature>
<dbReference type="InterPro" id="IPR011701">
    <property type="entry name" value="MFS"/>
</dbReference>
<reference evidence="6 7" key="1">
    <citation type="submission" date="2018-07" db="EMBL/GenBank/DDBJ databases">
        <title>Genomic Encyclopedia of Type Strains, Phase IV (KMG-IV): sequencing the most valuable type-strain genomes for metagenomic binning, comparative biology and taxonomic classification.</title>
        <authorList>
            <person name="Goeker M."/>
        </authorList>
    </citation>
    <scope>NUCLEOTIDE SEQUENCE [LARGE SCALE GENOMIC DNA]</scope>
    <source>
        <strain evidence="6 7">DSM 4134</strain>
    </source>
</reference>
<dbReference type="Gene3D" id="1.20.1250.20">
    <property type="entry name" value="MFS general substrate transporter like domains"/>
    <property type="match status" value="2"/>
</dbReference>
<accession>A0A3D9L415</accession>
<keyword evidence="2 4" id="KW-1133">Transmembrane helix</keyword>
<name>A0A3D9L415_MARFU</name>
<feature type="transmembrane region" description="Helical" evidence="4">
    <location>
        <begin position="178"/>
        <end position="196"/>
    </location>
</feature>
<feature type="transmembrane region" description="Helical" evidence="4">
    <location>
        <begin position="202"/>
        <end position="226"/>
    </location>
</feature>
<feature type="transmembrane region" description="Helical" evidence="4">
    <location>
        <begin position="260"/>
        <end position="280"/>
    </location>
</feature>
<dbReference type="OrthoDB" id="9772882at2"/>
<evidence type="ECO:0000256" key="1">
    <source>
        <dbReference type="ARBA" id="ARBA00022692"/>
    </source>
</evidence>
<dbReference type="PROSITE" id="PS50850">
    <property type="entry name" value="MFS"/>
    <property type="match status" value="1"/>
</dbReference>
<evidence type="ECO:0000256" key="3">
    <source>
        <dbReference type="ARBA" id="ARBA00023136"/>
    </source>
</evidence>
<feature type="domain" description="Major facilitator superfamily (MFS) profile" evidence="5">
    <location>
        <begin position="40"/>
        <end position="437"/>
    </location>
</feature>
<evidence type="ECO:0000256" key="2">
    <source>
        <dbReference type="ARBA" id="ARBA00022989"/>
    </source>
</evidence>
<evidence type="ECO:0000313" key="6">
    <source>
        <dbReference type="EMBL" id="RED99408.1"/>
    </source>
</evidence>
<dbReference type="Proteomes" id="UP000256779">
    <property type="component" value="Unassembled WGS sequence"/>
</dbReference>
<comment type="caution">
    <text evidence="6">The sequence shown here is derived from an EMBL/GenBank/DDBJ whole genome shotgun (WGS) entry which is preliminary data.</text>
</comment>
<dbReference type="SUPFAM" id="SSF103473">
    <property type="entry name" value="MFS general substrate transporter"/>
    <property type="match status" value="1"/>
</dbReference>
<evidence type="ECO:0000313" key="7">
    <source>
        <dbReference type="Proteomes" id="UP000256779"/>
    </source>
</evidence>
<organism evidence="6 7">
    <name type="scientific">Marinoscillum furvescens DSM 4134</name>
    <dbReference type="NCBI Taxonomy" id="1122208"/>
    <lineage>
        <taxon>Bacteria</taxon>
        <taxon>Pseudomonadati</taxon>
        <taxon>Bacteroidota</taxon>
        <taxon>Cytophagia</taxon>
        <taxon>Cytophagales</taxon>
        <taxon>Reichenbachiellaceae</taxon>
        <taxon>Marinoscillum</taxon>
    </lineage>
</organism>
<protein>
    <submittedName>
        <fullName evidence="6">Putative MFS family arabinose efflux permease</fullName>
    </submittedName>
</protein>
<dbReference type="PANTHER" id="PTHR23526">
    <property type="entry name" value="INTEGRAL MEMBRANE TRANSPORT PROTEIN-RELATED"/>
    <property type="match status" value="1"/>
</dbReference>
<dbReference type="InterPro" id="IPR036259">
    <property type="entry name" value="MFS_trans_sf"/>
</dbReference>
<feature type="transmembrane region" description="Helical" evidence="4">
    <location>
        <begin position="386"/>
        <end position="407"/>
    </location>
</feature>
<feature type="transmembrane region" description="Helical" evidence="4">
    <location>
        <begin position="347"/>
        <end position="366"/>
    </location>
</feature>
<dbReference type="Pfam" id="PF07690">
    <property type="entry name" value="MFS_1"/>
    <property type="match status" value="1"/>
</dbReference>
<feature type="transmembrane region" description="Helical" evidence="4">
    <location>
        <begin position="320"/>
        <end position="341"/>
    </location>
</feature>
<feature type="transmembrane region" description="Helical" evidence="4">
    <location>
        <begin position="413"/>
        <end position="432"/>
    </location>
</feature>
<gene>
    <name evidence="6" type="ORF">C7460_10824</name>
</gene>
<evidence type="ECO:0000259" key="5">
    <source>
        <dbReference type="PROSITE" id="PS50850"/>
    </source>
</evidence>
<feature type="transmembrane region" description="Helical" evidence="4">
    <location>
        <begin position="108"/>
        <end position="129"/>
    </location>
</feature>